<keyword evidence="1" id="KW-0812">Transmembrane</keyword>
<keyword evidence="1" id="KW-1133">Transmembrane helix</keyword>
<sequence>MNTFAMIATAVMSSVFTLVVVAAWAHFYFQPRLRNTLQRELDEQVEAAAQVISERVEEGVRRGLVEGVRNLPSREVLEGASRSLARTGAELVSDRLGQIFGGPKKERKD</sequence>
<dbReference type="Proteomes" id="UP000029444">
    <property type="component" value="Unassembled WGS sequence"/>
</dbReference>
<keyword evidence="1" id="KW-0472">Membrane</keyword>
<dbReference type="RefSeq" id="WP_035233898.1">
    <property type="nucleotide sequence ID" value="NZ_ARXV01000013.1"/>
</dbReference>
<accession>A0A095SGS1</accession>
<dbReference type="OrthoDB" id="6077704at2"/>
<keyword evidence="3" id="KW-1185">Reference proteome</keyword>
<dbReference type="PATRIC" id="fig|1177154.3.peg.2853"/>
<protein>
    <submittedName>
        <fullName evidence="2">Uncharacterized protein</fullName>
    </submittedName>
</protein>
<evidence type="ECO:0000313" key="3">
    <source>
        <dbReference type="Proteomes" id="UP000029444"/>
    </source>
</evidence>
<comment type="caution">
    <text evidence="2">The sequence shown here is derived from an EMBL/GenBank/DDBJ whole genome shotgun (WGS) entry which is preliminary data.</text>
</comment>
<gene>
    <name evidence="2" type="ORF">Y5S_02816</name>
</gene>
<reference evidence="2 3" key="1">
    <citation type="submission" date="2012-09" db="EMBL/GenBank/DDBJ databases">
        <title>Genome Sequence of alkane-degrading Bacterium Alcanivorax sp. 19-m-6.</title>
        <authorList>
            <person name="Lai Q."/>
            <person name="Shao Z."/>
        </authorList>
    </citation>
    <scope>NUCLEOTIDE SEQUENCE [LARGE SCALE GENOMIC DNA]</scope>
    <source>
        <strain evidence="2 3">19-m-6</strain>
    </source>
</reference>
<proteinExistence type="predicted"/>
<evidence type="ECO:0000256" key="1">
    <source>
        <dbReference type="SAM" id="Phobius"/>
    </source>
</evidence>
<feature type="transmembrane region" description="Helical" evidence="1">
    <location>
        <begin position="6"/>
        <end position="29"/>
    </location>
</feature>
<evidence type="ECO:0000313" key="2">
    <source>
        <dbReference type="EMBL" id="KGD63826.1"/>
    </source>
</evidence>
<name>A0A095SGS1_9GAMM</name>
<dbReference type="AlphaFoldDB" id="A0A095SGS1"/>
<dbReference type="EMBL" id="ARXV01000013">
    <property type="protein sequence ID" value="KGD63826.1"/>
    <property type="molecule type" value="Genomic_DNA"/>
</dbReference>
<organism evidence="2 3">
    <name type="scientific">Alcanivorax nanhaiticus</name>
    <dbReference type="NCBI Taxonomy" id="1177154"/>
    <lineage>
        <taxon>Bacteria</taxon>
        <taxon>Pseudomonadati</taxon>
        <taxon>Pseudomonadota</taxon>
        <taxon>Gammaproteobacteria</taxon>
        <taxon>Oceanospirillales</taxon>
        <taxon>Alcanivoracaceae</taxon>
        <taxon>Alcanivorax</taxon>
    </lineage>
</organism>